<evidence type="ECO:0000256" key="1">
    <source>
        <dbReference type="SAM" id="MobiDB-lite"/>
    </source>
</evidence>
<comment type="caution">
    <text evidence="2">The sequence shown here is derived from an EMBL/GenBank/DDBJ whole genome shotgun (WGS) entry which is preliminary data.</text>
</comment>
<dbReference type="AlphaFoldDB" id="A0AAV0E689"/>
<dbReference type="Proteomes" id="UP001152523">
    <property type="component" value="Unassembled WGS sequence"/>
</dbReference>
<organism evidence="2 3">
    <name type="scientific">Cuscuta epithymum</name>
    <dbReference type="NCBI Taxonomy" id="186058"/>
    <lineage>
        <taxon>Eukaryota</taxon>
        <taxon>Viridiplantae</taxon>
        <taxon>Streptophyta</taxon>
        <taxon>Embryophyta</taxon>
        <taxon>Tracheophyta</taxon>
        <taxon>Spermatophyta</taxon>
        <taxon>Magnoliopsida</taxon>
        <taxon>eudicotyledons</taxon>
        <taxon>Gunneridae</taxon>
        <taxon>Pentapetalae</taxon>
        <taxon>asterids</taxon>
        <taxon>lamiids</taxon>
        <taxon>Solanales</taxon>
        <taxon>Convolvulaceae</taxon>
        <taxon>Cuscuteae</taxon>
        <taxon>Cuscuta</taxon>
        <taxon>Cuscuta subgen. Cuscuta</taxon>
    </lineage>
</organism>
<feature type="region of interest" description="Disordered" evidence="1">
    <location>
        <begin position="71"/>
        <end position="117"/>
    </location>
</feature>
<evidence type="ECO:0000313" key="2">
    <source>
        <dbReference type="EMBL" id="CAH9118155.1"/>
    </source>
</evidence>
<proteinExistence type="predicted"/>
<feature type="region of interest" description="Disordered" evidence="1">
    <location>
        <begin position="1"/>
        <end position="28"/>
    </location>
</feature>
<name>A0AAV0E689_9ASTE</name>
<evidence type="ECO:0000313" key="3">
    <source>
        <dbReference type="Proteomes" id="UP001152523"/>
    </source>
</evidence>
<accession>A0AAV0E689</accession>
<feature type="compositionally biased region" description="Polar residues" evidence="1">
    <location>
        <begin position="96"/>
        <end position="117"/>
    </location>
</feature>
<feature type="region of interest" description="Disordered" evidence="1">
    <location>
        <begin position="130"/>
        <end position="176"/>
    </location>
</feature>
<gene>
    <name evidence="2" type="ORF">CEPIT_LOCUS22158</name>
</gene>
<feature type="compositionally biased region" description="Low complexity" evidence="1">
    <location>
        <begin position="159"/>
        <end position="176"/>
    </location>
</feature>
<dbReference type="EMBL" id="CAMAPF010000719">
    <property type="protein sequence ID" value="CAH9118155.1"/>
    <property type="molecule type" value="Genomic_DNA"/>
</dbReference>
<reference evidence="2" key="1">
    <citation type="submission" date="2022-07" db="EMBL/GenBank/DDBJ databases">
        <authorList>
            <person name="Macas J."/>
            <person name="Novak P."/>
            <person name="Neumann P."/>
        </authorList>
    </citation>
    <scope>NUCLEOTIDE SEQUENCE</scope>
</reference>
<protein>
    <submittedName>
        <fullName evidence="2">Uncharacterized protein</fullName>
    </submittedName>
</protein>
<sequence>MENGGGSLESKLAGLRMQDPGNIRGNNNDGLFQVKKAVEAAETTIKLQVEENNQLRLELQKKIQELEKYKSGGLKSENSHSAEQWDDYHHQPHGTLMSNSHFGNQSDWPNNTPRHTLSNNLVQNDTCTSLQAQGESSREPPNFNGTLRMLSGGQTSPDPSGFSQLSSPSASPFSPS</sequence>
<keyword evidence="3" id="KW-1185">Reference proteome</keyword>
<feature type="non-terminal residue" evidence="2">
    <location>
        <position position="176"/>
    </location>
</feature>